<dbReference type="PANTHER" id="PTHR36440:SF1">
    <property type="entry name" value="PUTATIVE (AFU_ORTHOLOGUE AFUA_8G07350)-RELATED"/>
    <property type="match status" value="1"/>
</dbReference>
<dbReference type="InterPro" id="IPR014710">
    <property type="entry name" value="RmlC-like_jellyroll"/>
</dbReference>
<reference evidence="3" key="1">
    <citation type="submission" date="2016-10" db="EMBL/GenBank/DDBJ databases">
        <authorList>
            <person name="Varghese N."/>
            <person name="Submissions S."/>
        </authorList>
    </citation>
    <scope>NUCLEOTIDE SEQUENCE [LARGE SCALE GENOMIC DNA]</scope>
    <source>
        <strain evidence="3">DSM 2698</strain>
    </source>
</reference>
<dbReference type="SUPFAM" id="SSF51182">
    <property type="entry name" value="RmlC-like cupins"/>
    <property type="match status" value="1"/>
</dbReference>
<evidence type="ECO:0000313" key="3">
    <source>
        <dbReference type="Proteomes" id="UP000199347"/>
    </source>
</evidence>
<dbReference type="PANTHER" id="PTHR36440">
    <property type="entry name" value="PUTATIVE (AFU_ORTHOLOGUE AFUA_8G07350)-RELATED"/>
    <property type="match status" value="1"/>
</dbReference>
<sequence>MSTATDTYHLFGNLVRFLARSPETGGAYCLVETLSAPGAGAPPNRHPGDDEAFYVVEGTFEFMLDGKTFTAGAGDFVKVPTGAAHAFKNVGKEPARLLVINTPGLVHEGFYTQAGEAVPSRTCEFPPLRAPDIPALKAIAERNGMEILLPDGPQGEAA</sequence>
<dbReference type="InterPro" id="IPR011051">
    <property type="entry name" value="RmlC_Cupin_sf"/>
</dbReference>
<dbReference type="AlphaFoldDB" id="A0A1G5P422"/>
<dbReference type="OrthoDB" id="9798709at2"/>
<evidence type="ECO:0000313" key="2">
    <source>
        <dbReference type="EMBL" id="SCZ43821.1"/>
    </source>
</evidence>
<dbReference type="Gene3D" id="2.60.120.10">
    <property type="entry name" value="Jelly Rolls"/>
    <property type="match status" value="1"/>
</dbReference>
<evidence type="ECO:0000259" key="1">
    <source>
        <dbReference type="Pfam" id="PF07883"/>
    </source>
</evidence>
<dbReference type="STRING" id="1120955.SAMN03080610_03133"/>
<accession>A0A1G5P422</accession>
<feature type="domain" description="Cupin type-2" evidence="1">
    <location>
        <begin position="36"/>
        <end position="100"/>
    </location>
</feature>
<dbReference type="Pfam" id="PF07883">
    <property type="entry name" value="Cupin_2"/>
    <property type="match status" value="1"/>
</dbReference>
<name>A0A1G5P422_AFIMA</name>
<protein>
    <submittedName>
        <fullName evidence="2">Cupin domain-containing protein</fullName>
    </submittedName>
</protein>
<dbReference type="Proteomes" id="UP000199347">
    <property type="component" value="Unassembled WGS sequence"/>
</dbReference>
<gene>
    <name evidence="2" type="ORF">SAMN03080610_03133</name>
</gene>
<dbReference type="EMBL" id="FMVW01000008">
    <property type="protein sequence ID" value="SCZ43821.1"/>
    <property type="molecule type" value="Genomic_DNA"/>
</dbReference>
<dbReference type="InterPro" id="IPR013096">
    <property type="entry name" value="Cupin_2"/>
</dbReference>
<proteinExistence type="predicted"/>
<dbReference type="InterPro" id="IPR053146">
    <property type="entry name" value="QDO-like"/>
</dbReference>
<organism evidence="2 3">
    <name type="scientific">Afifella marina DSM 2698</name>
    <dbReference type="NCBI Taxonomy" id="1120955"/>
    <lineage>
        <taxon>Bacteria</taxon>
        <taxon>Pseudomonadati</taxon>
        <taxon>Pseudomonadota</taxon>
        <taxon>Alphaproteobacteria</taxon>
        <taxon>Hyphomicrobiales</taxon>
        <taxon>Afifellaceae</taxon>
        <taxon>Afifella</taxon>
    </lineage>
</organism>
<dbReference type="RefSeq" id="WP_092815326.1">
    <property type="nucleotide sequence ID" value="NZ_FMVW01000008.1"/>
</dbReference>
<keyword evidence="3" id="KW-1185">Reference proteome</keyword>